<sequence length="457" mass="49927">MKTTRTLAAVLAAGVLMITACSSKPSGGDGVTDTTAAKGLPVAGATLKYDPNTLVNDGKPIHLDWWAWGNIPQIQAFADAYQKIHPNVDITVVNQPWDDYWTKLPLQLQGPKGPAIFNIHNSQHDNVIKYMAPYDIPVDQLAADYLNAKSHVIDGKIYYLDLGLMSGAIYYNKDMWAAAGLTDADIPATWDQFREVAKKLTVKDGAKLKQAGFNFNSSFSAFQAGMAYQLGQNMFAADGTTPTVDNPANRQVIQRFLQIYADGSGSKDFGTEATTSFGQGQTAMVYAWGWYEGTLRSQFPAIKFGVFRTPVPTAGATPYAYDRYNGESTVGINKNAPADQQAAAQDFLKFYLTDKADMKALDLSLGVFPAYKPLADDPEIKADPALQAYGDISRYIWPGTVPSTFEDNFTKMWQDILYNKVDPAKALTTAQQKIAADLAGKNFTSAEKLYPAYAPSN</sequence>
<keyword evidence="1" id="KW-1003">Cell membrane</keyword>
<protein>
    <submittedName>
        <fullName evidence="7">Multiple sugar transport system substrate-binding protein</fullName>
    </submittedName>
</protein>
<keyword evidence="7" id="KW-0762">Sugar transport</keyword>
<keyword evidence="4" id="KW-0564">Palmitate</keyword>
<dbReference type="Proteomes" id="UP000546162">
    <property type="component" value="Unassembled WGS sequence"/>
</dbReference>
<dbReference type="RefSeq" id="WP_185042229.1">
    <property type="nucleotide sequence ID" value="NZ_BAABFG010000005.1"/>
</dbReference>
<evidence type="ECO:0000256" key="4">
    <source>
        <dbReference type="ARBA" id="ARBA00023139"/>
    </source>
</evidence>
<evidence type="ECO:0000256" key="1">
    <source>
        <dbReference type="ARBA" id="ARBA00022475"/>
    </source>
</evidence>
<keyword evidence="8" id="KW-1185">Reference proteome</keyword>
<accession>A0A7W7H0L6</accession>
<dbReference type="PROSITE" id="PS51257">
    <property type="entry name" value="PROKAR_LIPOPROTEIN"/>
    <property type="match status" value="1"/>
</dbReference>
<evidence type="ECO:0000256" key="5">
    <source>
        <dbReference type="ARBA" id="ARBA00023288"/>
    </source>
</evidence>
<evidence type="ECO:0000313" key="8">
    <source>
        <dbReference type="Proteomes" id="UP000546162"/>
    </source>
</evidence>
<dbReference type="SUPFAM" id="SSF53850">
    <property type="entry name" value="Periplasmic binding protein-like II"/>
    <property type="match status" value="1"/>
</dbReference>
<dbReference type="Gene3D" id="3.40.190.10">
    <property type="entry name" value="Periplasmic binding protein-like II"/>
    <property type="match status" value="1"/>
</dbReference>
<reference evidence="7 8" key="1">
    <citation type="submission" date="2020-08" db="EMBL/GenBank/DDBJ databases">
        <title>Sequencing the genomes of 1000 actinobacteria strains.</title>
        <authorList>
            <person name="Klenk H.-P."/>
        </authorList>
    </citation>
    <scope>NUCLEOTIDE SEQUENCE [LARGE SCALE GENOMIC DNA]</scope>
    <source>
        <strain evidence="7 8">DSM 45809</strain>
    </source>
</reference>
<evidence type="ECO:0000313" key="7">
    <source>
        <dbReference type="EMBL" id="MBB4741785.1"/>
    </source>
</evidence>
<keyword evidence="3" id="KW-0472">Membrane</keyword>
<name>A0A7W7H0L6_9ACTN</name>
<evidence type="ECO:0000256" key="3">
    <source>
        <dbReference type="ARBA" id="ARBA00023136"/>
    </source>
</evidence>
<dbReference type="EMBL" id="JACHNB010000001">
    <property type="protein sequence ID" value="MBB4741785.1"/>
    <property type="molecule type" value="Genomic_DNA"/>
</dbReference>
<proteinExistence type="predicted"/>
<evidence type="ECO:0000256" key="6">
    <source>
        <dbReference type="SAM" id="SignalP"/>
    </source>
</evidence>
<keyword evidence="7" id="KW-0813">Transport</keyword>
<dbReference type="AlphaFoldDB" id="A0A7W7H0L6"/>
<dbReference type="Pfam" id="PF13416">
    <property type="entry name" value="SBP_bac_8"/>
    <property type="match status" value="1"/>
</dbReference>
<comment type="caution">
    <text evidence="7">The sequence shown here is derived from an EMBL/GenBank/DDBJ whole genome shotgun (WGS) entry which is preliminary data.</text>
</comment>
<feature type="signal peptide" evidence="6">
    <location>
        <begin position="1"/>
        <end position="23"/>
    </location>
</feature>
<keyword evidence="2 6" id="KW-0732">Signal</keyword>
<dbReference type="InterPro" id="IPR006059">
    <property type="entry name" value="SBP"/>
</dbReference>
<dbReference type="InterPro" id="IPR050490">
    <property type="entry name" value="Bact_solute-bd_prot1"/>
</dbReference>
<dbReference type="PANTHER" id="PTHR43649">
    <property type="entry name" value="ARABINOSE-BINDING PROTEIN-RELATED"/>
    <property type="match status" value="1"/>
</dbReference>
<keyword evidence="5" id="KW-0449">Lipoprotein</keyword>
<evidence type="ECO:0000256" key="2">
    <source>
        <dbReference type="ARBA" id="ARBA00022729"/>
    </source>
</evidence>
<gene>
    <name evidence="7" type="ORF">BJY16_005244</name>
</gene>
<dbReference type="PANTHER" id="PTHR43649:SF33">
    <property type="entry name" value="POLYGALACTURONAN_RHAMNOGALACTURONAN-BINDING PROTEIN YTCQ"/>
    <property type="match status" value="1"/>
</dbReference>
<feature type="chain" id="PRO_5039554495" evidence="6">
    <location>
        <begin position="24"/>
        <end position="457"/>
    </location>
</feature>
<organism evidence="7 8">
    <name type="scientific">Actinoplanes octamycinicus</name>
    <dbReference type="NCBI Taxonomy" id="135948"/>
    <lineage>
        <taxon>Bacteria</taxon>
        <taxon>Bacillati</taxon>
        <taxon>Actinomycetota</taxon>
        <taxon>Actinomycetes</taxon>
        <taxon>Micromonosporales</taxon>
        <taxon>Micromonosporaceae</taxon>
        <taxon>Actinoplanes</taxon>
    </lineage>
</organism>